<dbReference type="Pfam" id="PF12588">
    <property type="entry name" value="PSDC"/>
    <property type="match status" value="1"/>
</dbReference>
<keyword evidence="5" id="KW-1185">Reference proteome</keyword>
<evidence type="ECO:0000256" key="1">
    <source>
        <dbReference type="ARBA" id="ARBA00022793"/>
    </source>
</evidence>
<dbReference type="RefSeq" id="XP_024675332.1">
    <property type="nucleotide sequence ID" value="XM_024820963.1"/>
</dbReference>
<dbReference type="GO" id="GO:0005739">
    <property type="term" value="C:mitochondrion"/>
    <property type="evidence" value="ECO:0007669"/>
    <property type="project" value="TreeGrafter"/>
</dbReference>
<dbReference type="EMBL" id="KZ559121">
    <property type="protein sequence ID" value="PLB41320.1"/>
    <property type="molecule type" value="Genomic_DNA"/>
</dbReference>
<gene>
    <name evidence="4" type="ORF">BDW47DRAFT_99918</name>
</gene>
<dbReference type="PANTHER" id="PTHR10067:SF9">
    <property type="entry name" value="PHOSPHATIDYLSERINE DECARBOXYLASE FAMILY PROTEIN (AFU_ORTHOLOGUE AFUA_7G01730)"/>
    <property type="match status" value="1"/>
</dbReference>
<reference evidence="4 5" key="1">
    <citation type="submission" date="2017-12" db="EMBL/GenBank/DDBJ databases">
        <authorList>
            <consortium name="DOE Joint Genome Institute"/>
            <person name="Haridas S."/>
            <person name="Kjaerbolling I."/>
            <person name="Vesth T.C."/>
            <person name="Frisvad J.C."/>
            <person name="Nybo J.L."/>
            <person name="Theobald S."/>
            <person name="Kuo A."/>
            <person name="Bowyer P."/>
            <person name="Matsuda Y."/>
            <person name="Mondo S."/>
            <person name="Lyhne E.K."/>
            <person name="Kogle M.E."/>
            <person name="Clum A."/>
            <person name="Lipzen A."/>
            <person name="Salamov A."/>
            <person name="Ngan C.Y."/>
            <person name="Daum C."/>
            <person name="Chiniquy J."/>
            <person name="Barry K."/>
            <person name="LaButti K."/>
            <person name="Simmons B.A."/>
            <person name="Magnuson J.K."/>
            <person name="Mortensen U.H."/>
            <person name="Larsen T.O."/>
            <person name="Grigoriev I.V."/>
            <person name="Baker S.E."/>
            <person name="Andersen M.R."/>
            <person name="Nordberg H.P."/>
            <person name="Cantor M.N."/>
            <person name="Hua S.X."/>
        </authorList>
    </citation>
    <scope>NUCLEOTIDE SEQUENCE [LARGE SCALE GENOMIC DNA]</scope>
    <source>
        <strain evidence="4 5">CBS 102.13</strain>
    </source>
</reference>
<dbReference type="AlphaFoldDB" id="A0A2I2FL27"/>
<dbReference type="Proteomes" id="UP000234585">
    <property type="component" value="Unassembled WGS sequence"/>
</dbReference>
<keyword evidence="1" id="KW-0210">Decarboxylase</keyword>
<dbReference type="STRING" id="41067.A0A2I2FL27"/>
<dbReference type="GO" id="GO:0004609">
    <property type="term" value="F:phosphatidylserine decarboxylase activity"/>
    <property type="evidence" value="ECO:0007669"/>
    <property type="project" value="InterPro"/>
</dbReference>
<dbReference type="OrthoDB" id="5973539at2759"/>
<evidence type="ECO:0000259" key="3">
    <source>
        <dbReference type="Pfam" id="PF12588"/>
    </source>
</evidence>
<protein>
    <submittedName>
        <fullName evidence="4">Putative phosphatidylserine decarboxylase</fullName>
    </submittedName>
</protein>
<proteinExistence type="predicted"/>
<dbReference type="Pfam" id="PF02666">
    <property type="entry name" value="PS_Dcarbxylase"/>
    <property type="match status" value="1"/>
</dbReference>
<sequence>MGSLCDNLPTDSTTTRRFQEMVAGLKSRLPRVLDPTVTALKKLLEGDETLEALCHSMFAEAKELVEAKRAHQVYLAINSIDVLMQMFDYILTQSPVWEDHDRPDNLGGLPFNLILMVLMETHSGLQLFRHVAVNQHLKHILQTWAQFLESPNSLYVLNSQTGWLSPRAVARLEDVANKPTGGIRNFIDIYDCPDPNDPETLGFPSWDAFFSRKFKPGLRPTPSHDALLANGGSVILNACESKPWHITRCCSSGTAIVLKGTSYSIRSMLGNDPLAAHFENGTVYQAYLSALSYHRWHAPVSGIVRKVLYLDGSYFSQLPMSDILAMEKSQSYLATVAARAAILIDAYDMRVGLVGLVAVGMGEVSSCEAFVKEGDHVRAGDEIGCFHYGGSTHCLLFREGLDVLFEPIVEDKTKDQNIPVRSLLARCYST</sequence>
<dbReference type="InterPro" id="IPR022237">
    <property type="entry name" value="PsiD-like"/>
</dbReference>
<dbReference type="PANTHER" id="PTHR10067">
    <property type="entry name" value="PHOSPHATIDYLSERINE DECARBOXYLASE"/>
    <property type="match status" value="1"/>
</dbReference>
<accession>A0A2I2FL27</accession>
<dbReference type="GeneID" id="36528123"/>
<dbReference type="InterPro" id="IPR003817">
    <property type="entry name" value="PS_Dcarbxylase"/>
</dbReference>
<organism evidence="4 5">
    <name type="scientific">Aspergillus candidus</name>
    <dbReference type="NCBI Taxonomy" id="41067"/>
    <lineage>
        <taxon>Eukaryota</taxon>
        <taxon>Fungi</taxon>
        <taxon>Dikarya</taxon>
        <taxon>Ascomycota</taxon>
        <taxon>Pezizomycotina</taxon>
        <taxon>Eurotiomycetes</taxon>
        <taxon>Eurotiomycetidae</taxon>
        <taxon>Eurotiales</taxon>
        <taxon>Aspergillaceae</taxon>
        <taxon>Aspergillus</taxon>
        <taxon>Aspergillus subgen. Circumdati</taxon>
    </lineage>
</organism>
<evidence type="ECO:0000256" key="2">
    <source>
        <dbReference type="ARBA" id="ARBA00023239"/>
    </source>
</evidence>
<feature type="domain" description="L-tryptophan decarboxylase PsiD-like" evidence="3">
    <location>
        <begin position="35"/>
        <end position="171"/>
    </location>
</feature>
<keyword evidence="2" id="KW-0456">Lyase</keyword>
<evidence type="ECO:0000313" key="4">
    <source>
        <dbReference type="EMBL" id="PLB41320.1"/>
    </source>
</evidence>
<evidence type="ECO:0000313" key="5">
    <source>
        <dbReference type="Proteomes" id="UP000234585"/>
    </source>
</evidence>
<name>A0A2I2FL27_ASPCN</name>
<dbReference type="GO" id="GO:0006646">
    <property type="term" value="P:phosphatidylethanolamine biosynthetic process"/>
    <property type="evidence" value="ECO:0007669"/>
    <property type="project" value="TreeGrafter"/>
</dbReference>